<feature type="binding site" evidence="12 15">
    <location>
        <position position="312"/>
    </location>
    <ligand>
        <name>Mg(2+)</name>
        <dbReference type="ChEBI" id="CHEBI:18420"/>
    </ligand>
</feature>
<comment type="caution">
    <text evidence="18">The sequence shown here is derived from an EMBL/GenBank/DDBJ whole genome shotgun (WGS) entry which is preliminary data.</text>
</comment>
<feature type="binding site" evidence="14">
    <location>
        <begin position="364"/>
        <end position="367"/>
    </location>
    <ligand>
        <name>substrate</name>
    </ligand>
</feature>
<evidence type="ECO:0000256" key="15">
    <source>
        <dbReference type="PIRSR" id="PIRSR001400-3"/>
    </source>
</evidence>
<dbReference type="SMART" id="SM01193">
    <property type="entry name" value="Enolase_N"/>
    <property type="match status" value="1"/>
</dbReference>
<feature type="binding site" evidence="14">
    <location>
        <position position="164"/>
    </location>
    <ligand>
        <name>substrate</name>
    </ligand>
</feature>
<feature type="binding site" evidence="14">
    <location>
        <position position="285"/>
    </location>
    <ligand>
        <name>substrate</name>
    </ligand>
</feature>
<comment type="subcellular location">
    <subcellularLocation>
        <location evidence="12">Cytoplasm</location>
    </subcellularLocation>
    <subcellularLocation>
        <location evidence="12">Secreted</location>
    </subcellularLocation>
    <subcellularLocation>
        <location evidence="12">Cell surface</location>
    </subcellularLocation>
    <text evidence="12">Fractions of enolase are present in both the cytoplasm and on the cell surface.</text>
</comment>
<dbReference type="SMART" id="SM01192">
    <property type="entry name" value="Enolase_C"/>
    <property type="match status" value="1"/>
</dbReference>
<comment type="similarity">
    <text evidence="2 12">Belongs to the enolase family.</text>
</comment>
<dbReference type="SFLD" id="SFLDF00002">
    <property type="entry name" value="enolase"/>
    <property type="match status" value="1"/>
</dbReference>
<dbReference type="PANTHER" id="PTHR11902">
    <property type="entry name" value="ENOLASE"/>
    <property type="match status" value="1"/>
</dbReference>
<evidence type="ECO:0000256" key="3">
    <source>
        <dbReference type="ARBA" id="ARBA00012058"/>
    </source>
</evidence>
<evidence type="ECO:0000256" key="11">
    <source>
        <dbReference type="ARBA" id="ARBA00048951"/>
    </source>
</evidence>
<feature type="domain" description="Enolase C-terminal TIM barrel" evidence="16">
    <location>
        <begin position="139"/>
        <end position="425"/>
    </location>
</feature>
<dbReference type="GO" id="GO:0005576">
    <property type="term" value="C:extracellular region"/>
    <property type="evidence" value="ECO:0007669"/>
    <property type="project" value="UniProtKB-SubCell"/>
</dbReference>
<feature type="binding site" evidence="14">
    <location>
        <position position="312"/>
    </location>
    <ligand>
        <name>substrate</name>
    </ligand>
</feature>
<keyword evidence="8 12" id="KW-0460">Magnesium</keyword>
<organism evidence="18 19">
    <name type="scientific">Thermoactinomyces daqus</name>
    <dbReference type="NCBI Taxonomy" id="1329516"/>
    <lineage>
        <taxon>Bacteria</taxon>
        <taxon>Bacillati</taxon>
        <taxon>Bacillota</taxon>
        <taxon>Bacilli</taxon>
        <taxon>Bacillales</taxon>
        <taxon>Thermoactinomycetaceae</taxon>
        <taxon>Thermoactinomyces</taxon>
    </lineage>
</organism>
<evidence type="ECO:0000256" key="13">
    <source>
        <dbReference type="PIRSR" id="PIRSR001400-1"/>
    </source>
</evidence>
<feature type="binding site" evidence="12">
    <location>
        <position position="388"/>
    </location>
    <ligand>
        <name>(2R)-2-phosphoglycerate</name>
        <dbReference type="ChEBI" id="CHEBI:58289"/>
    </ligand>
</feature>
<dbReference type="Gene3D" id="3.20.20.120">
    <property type="entry name" value="Enolase-like C-terminal domain"/>
    <property type="match status" value="1"/>
</dbReference>
<dbReference type="Pfam" id="PF03952">
    <property type="entry name" value="Enolase_N"/>
    <property type="match status" value="1"/>
</dbReference>
<evidence type="ECO:0000259" key="17">
    <source>
        <dbReference type="SMART" id="SM01193"/>
    </source>
</evidence>
<comment type="pathway">
    <text evidence="1 12">Carbohydrate degradation; glycolysis; pyruvate from D-glyceraldehyde 3-phosphate: step 4/5.</text>
</comment>
<keyword evidence="9 12" id="KW-0324">Glycolysis</keyword>
<evidence type="ECO:0000256" key="4">
    <source>
        <dbReference type="ARBA" id="ARBA00017068"/>
    </source>
</evidence>
<dbReference type="GO" id="GO:0000015">
    <property type="term" value="C:phosphopyruvate hydratase complex"/>
    <property type="evidence" value="ECO:0007669"/>
    <property type="project" value="InterPro"/>
</dbReference>
<keyword evidence="6 12" id="KW-0964">Secreted</keyword>
<dbReference type="UniPathway" id="UPA00109">
    <property type="reaction ID" value="UER00187"/>
</dbReference>
<dbReference type="EMBL" id="JACEIP010000011">
    <property type="protein sequence ID" value="MBA4543051.1"/>
    <property type="molecule type" value="Genomic_DNA"/>
</dbReference>
<dbReference type="GO" id="GO:0006096">
    <property type="term" value="P:glycolytic process"/>
    <property type="evidence" value="ECO:0007669"/>
    <property type="project" value="UniProtKB-UniRule"/>
</dbReference>
<evidence type="ECO:0000256" key="9">
    <source>
        <dbReference type="ARBA" id="ARBA00023152"/>
    </source>
</evidence>
<name>A0A7W1XAI6_9BACL</name>
<dbReference type="PROSITE" id="PS00164">
    <property type="entry name" value="ENOLASE"/>
    <property type="match status" value="1"/>
</dbReference>
<dbReference type="RefSeq" id="WP_033099850.1">
    <property type="nucleotide sequence ID" value="NZ_JACEIP010000011.1"/>
</dbReference>
<dbReference type="Proteomes" id="UP000530514">
    <property type="component" value="Unassembled WGS sequence"/>
</dbReference>
<proteinExistence type="inferred from homology"/>
<evidence type="ECO:0000256" key="1">
    <source>
        <dbReference type="ARBA" id="ARBA00005031"/>
    </source>
</evidence>
<comment type="catalytic activity">
    <reaction evidence="11">
        <text>(2R)-2-phosphoglycerate = phosphoenolpyruvate + H2O</text>
        <dbReference type="Rhea" id="RHEA:10164"/>
        <dbReference type="ChEBI" id="CHEBI:15377"/>
        <dbReference type="ChEBI" id="CHEBI:58289"/>
        <dbReference type="ChEBI" id="CHEBI:58702"/>
        <dbReference type="EC" id="4.2.1.11"/>
    </reaction>
    <physiologicalReaction direction="left-to-right" evidence="11">
        <dbReference type="Rhea" id="RHEA:10165"/>
    </physiologicalReaction>
</comment>
<dbReference type="FunFam" id="3.30.390.10:FF:000001">
    <property type="entry name" value="Enolase"/>
    <property type="match status" value="1"/>
</dbReference>
<dbReference type="AlphaFoldDB" id="A0A7W1XAI6"/>
<dbReference type="Gene3D" id="3.30.390.10">
    <property type="entry name" value="Enolase-like, N-terminal domain"/>
    <property type="match status" value="1"/>
</dbReference>
<dbReference type="Pfam" id="PF00113">
    <property type="entry name" value="Enolase_C"/>
    <property type="match status" value="1"/>
</dbReference>
<keyword evidence="19" id="KW-1185">Reference proteome</keyword>
<keyword evidence="5 12" id="KW-0963">Cytoplasm</keyword>
<dbReference type="SUPFAM" id="SSF51604">
    <property type="entry name" value="Enolase C-terminal domain-like"/>
    <property type="match status" value="1"/>
</dbReference>
<evidence type="ECO:0000256" key="5">
    <source>
        <dbReference type="ARBA" id="ARBA00022490"/>
    </source>
</evidence>
<dbReference type="PRINTS" id="PR00148">
    <property type="entry name" value="ENOLASE"/>
</dbReference>
<dbReference type="GO" id="GO:0000287">
    <property type="term" value="F:magnesium ion binding"/>
    <property type="evidence" value="ECO:0007669"/>
    <property type="project" value="UniProtKB-UniRule"/>
</dbReference>
<dbReference type="HAMAP" id="MF_00318">
    <property type="entry name" value="Enolase"/>
    <property type="match status" value="1"/>
</dbReference>
<dbReference type="OrthoDB" id="9804716at2"/>
<dbReference type="InterPro" id="IPR000941">
    <property type="entry name" value="Enolase"/>
</dbReference>
<reference evidence="18 19" key="1">
    <citation type="submission" date="2020-07" db="EMBL/GenBank/DDBJ databases">
        <authorList>
            <person name="Feng H."/>
        </authorList>
    </citation>
    <scope>NUCLEOTIDE SEQUENCE [LARGE SCALE GENOMIC DNA]</scope>
    <source>
        <strain evidence="19">s-11</strain>
    </source>
</reference>
<protein>
    <recommendedName>
        <fullName evidence="4 12">Enolase</fullName>
        <ecNumber evidence="3 12">4.2.1.11</ecNumber>
    </recommendedName>
    <alternativeName>
        <fullName evidence="12">2-phospho-D-glycerate hydro-lyase</fullName>
    </alternativeName>
    <alternativeName>
        <fullName evidence="12">2-phosphoglycerate dehydratase</fullName>
    </alternativeName>
</protein>
<comment type="cofactor">
    <cofactor evidence="12">
        <name>Mg(2+)</name>
        <dbReference type="ChEBI" id="CHEBI:18420"/>
    </cofactor>
    <text evidence="12">Binds a second Mg(2+) ion via substrate during catalysis.</text>
</comment>
<dbReference type="GO" id="GO:0004634">
    <property type="term" value="F:phosphopyruvate hydratase activity"/>
    <property type="evidence" value="ECO:0007669"/>
    <property type="project" value="UniProtKB-UniRule"/>
</dbReference>
<dbReference type="NCBIfam" id="TIGR01060">
    <property type="entry name" value="eno"/>
    <property type="match status" value="1"/>
</dbReference>
<sequence length="428" mass="45882">MTTIIEVYGREVLDSRGNPTVEVEVILESGAVGRAIVPSGASTGAHEAIELRDGDKSRYLGKGVLNAVRNVNEVIAPQLIGMDALDQVAIDKALIELDGTPNKANLGANAILGVSMAVARAAAEALDLPLYAYLGGFNSKVLPVPMMNILNGGAHADNNVDIQEFMIMPVGAENIRDAVRMGSEIFHNLKAVLKEKGYATGVGDEGGFAPNLNSNEEALATIVTAIERAGYQPGKDVMLALDVASTEIFKDGKYHFAGEGITRTSEEMIAFYEELIQKYPIISIEDGLAEDDWEGWKQLTERLGNKVQLVGDDLFVTNTERLASGIEKGVGNSILIKVNQIGTLTETFDAIEMAKRAGYTAVISHRSGESEDTTIADIAVATGAGQIKTGAPSRTDRVAKYNQLMRIEDQLGFTAQYPGRSAFYNLRG</sequence>
<dbReference type="GO" id="GO:0009986">
    <property type="term" value="C:cell surface"/>
    <property type="evidence" value="ECO:0007669"/>
    <property type="project" value="UniProtKB-SubCell"/>
</dbReference>
<feature type="binding site" evidence="14">
    <location>
        <position position="155"/>
    </location>
    <ligand>
        <name>substrate</name>
    </ligand>
</feature>
<dbReference type="SUPFAM" id="SSF54826">
    <property type="entry name" value="Enolase N-terminal domain-like"/>
    <property type="match status" value="1"/>
</dbReference>
<evidence type="ECO:0000256" key="2">
    <source>
        <dbReference type="ARBA" id="ARBA00009604"/>
    </source>
</evidence>
<keyword evidence="18" id="KW-0670">Pyruvate</keyword>
<keyword evidence="7 12" id="KW-0479">Metal-binding</keyword>
<comment type="function">
    <text evidence="12">Catalyzes the reversible conversion of 2-phosphoglycerate (2-PG) into phosphoenolpyruvate (PEP). It is essential for the degradation of carbohydrates via glycolysis.</text>
</comment>
<dbReference type="SFLD" id="SFLDS00001">
    <property type="entry name" value="Enolase"/>
    <property type="match status" value="1"/>
</dbReference>
<evidence type="ECO:0000259" key="16">
    <source>
        <dbReference type="SMART" id="SM01192"/>
    </source>
</evidence>
<dbReference type="InterPro" id="IPR020811">
    <property type="entry name" value="Enolase_N"/>
</dbReference>
<evidence type="ECO:0000256" key="12">
    <source>
        <dbReference type="HAMAP-Rule" id="MF_00318"/>
    </source>
</evidence>
<dbReference type="FunFam" id="3.20.20.120:FF:000001">
    <property type="entry name" value="Enolase"/>
    <property type="match status" value="1"/>
</dbReference>
<dbReference type="InterPro" id="IPR020809">
    <property type="entry name" value="Enolase_CS"/>
</dbReference>
<feature type="binding site" evidence="14">
    <location>
        <position position="388"/>
    </location>
    <ligand>
        <name>substrate</name>
    </ligand>
</feature>
<comment type="cofactor">
    <cofactor evidence="15">
        <name>Mg(2+)</name>
        <dbReference type="ChEBI" id="CHEBI:18420"/>
    </cofactor>
    <text evidence="15">Mg(2+) is required for catalysis and for stabilizing the dimer.</text>
</comment>
<dbReference type="SFLD" id="SFLDG00178">
    <property type="entry name" value="enolase"/>
    <property type="match status" value="1"/>
</dbReference>
<feature type="binding site" evidence="12 15">
    <location>
        <position position="242"/>
    </location>
    <ligand>
        <name>Mg(2+)</name>
        <dbReference type="ChEBI" id="CHEBI:18420"/>
    </ligand>
</feature>
<feature type="active site" description="Proton acceptor" evidence="12 13">
    <location>
        <position position="337"/>
    </location>
</feature>
<feature type="active site" description="Proton donor" evidence="12 13">
    <location>
        <position position="205"/>
    </location>
</feature>
<dbReference type="PIRSF" id="PIRSF001400">
    <property type="entry name" value="Enolase"/>
    <property type="match status" value="1"/>
</dbReference>
<accession>A0A7W1XAI6</accession>
<feature type="binding site" evidence="12">
    <location>
        <position position="163"/>
    </location>
    <ligand>
        <name>(2R)-2-phosphoglycerate</name>
        <dbReference type="ChEBI" id="CHEBI:58289"/>
    </ligand>
</feature>
<evidence type="ECO:0000256" key="6">
    <source>
        <dbReference type="ARBA" id="ARBA00022525"/>
    </source>
</evidence>
<keyword evidence="10 12" id="KW-0456">Lyase</keyword>
<evidence type="ECO:0000256" key="7">
    <source>
        <dbReference type="ARBA" id="ARBA00022723"/>
    </source>
</evidence>
<evidence type="ECO:0000313" key="18">
    <source>
        <dbReference type="EMBL" id="MBA4543051.1"/>
    </source>
</evidence>
<dbReference type="InterPro" id="IPR036849">
    <property type="entry name" value="Enolase-like_C_sf"/>
</dbReference>
<dbReference type="InterPro" id="IPR020810">
    <property type="entry name" value="Enolase_C"/>
</dbReference>
<dbReference type="PANTHER" id="PTHR11902:SF1">
    <property type="entry name" value="ENOLASE"/>
    <property type="match status" value="1"/>
</dbReference>
<feature type="binding site" evidence="12">
    <location>
        <position position="337"/>
    </location>
    <ligand>
        <name>(2R)-2-phosphoglycerate</name>
        <dbReference type="ChEBI" id="CHEBI:58289"/>
    </ligand>
</feature>
<gene>
    <name evidence="12 18" type="primary">eno</name>
    <name evidence="18" type="ORF">H1164_09060</name>
</gene>
<evidence type="ECO:0000256" key="14">
    <source>
        <dbReference type="PIRSR" id="PIRSR001400-2"/>
    </source>
</evidence>
<feature type="binding site" evidence="12 15">
    <location>
        <position position="285"/>
    </location>
    <ligand>
        <name>Mg(2+)</name>
        <dbReference type="ChEBI" id="CHEBI:18420"/>
    </ligand>
</feature>
<feature type="binding site" evidence="12">
    <location>
        <position position="366"/>
    </location>
    <ligand>
        <name>(2R)-2-phosphoglycerate</name>
        <dbReference type="ChEBI" id="CHEBI:58289"/>
    </ligand>
</feature>
<dbReference type="InterPro" id="IPR029017">
    <property type="entry name" value="Enolase-like_N"/>
</dbReference>
<dbReference type="CDD" id="cd03313">
    <property type="entry name" value="enolase"/>
    <property type="match status" value="1"/>
</dbReference>
<dbReference type="EC" id="4.2.1.11" evidence="3 12"/>
<evidence type="ECO:0000256" key="8">
    <source>
        <dbReference type="ARBA" id="ARBA00022842"/>
    </source>
</evidence>
<feature type="binding site" evidence="12">
    <location>
        <position position="367"/>
    </location>
    <ligand>
        <name>(2R)-2-phosphoglycerate</name>
        <dbReference type="ChEBI" id="CHEBI:58289"/>
    </ligand>
</feature>
<evidence type="ECO:0000256" key="10">
    <source>
        <dbReference type="ARBA" id="ARBA00023239"/>
    </source>
</evidence>
<evidence type="ECO:0000313" key="19">
    <source>
        <dbReference type="Proteomes" id="UP000530514"/>
    </source>
</evidence>
<feature type="domain" description="Enolase N-terminal" evidence="17">
    <location>
        <begin position="4"/>
        <end position="134"/>
    </location>
</feature>